<proteinExistence type="predicted"/>
<keyword evidence="2" id="KW-1185">Reference proteome</keyword>
<organism evidence="1 2">
    <name type="scientific">Methylomonas denitrificans</name>
    <dbReference type="NCBI Taxonomy" id="1538553"/>
    <lineage>
        <taxon>Bacteria</taxon>
        <taxon>Pseudomonadati</taxon>
        <taxon>Pseudomonadota</taxon>
        <taxon>Gammaproteobacteria</taxon>
        <taxon>Methylococcales</taxon>
        <taxon>Methylococcaceae</taxon>
        <taxon>Methylomonas</taxon>
    </lineage>
</organism>
<accession>A0A140E5B0</accession>
<dbReference type="Proteomes" id="UP000030512">
    <property type="component" value="Chromosome"/>
</dbReference>
<evidence type="ECO:0000313" key="1">
    <source>
        <dbReference type="EMBL" id="AMK75584.1"/>
    </source>
</evidence>
<dbReference type="AlphaFoldDB" id="A0A140E5B0"/>
<dbReference type="EMBL" id="CP014476">
    <property type="protein sequence ID" value="AMK75584.1"/>
    <property type="molecule type" value="Genomic_DNA"/>
</dbReference>
<sequence>MAADKSKIDRKKIAVEEPTYDQLKNFSRFNGLKTRTVMAAMVDIVLQDELLSRRVIDLCVARDSDEVN</sequence>
<name>A0A140E5B0_9GAMM</name>
<dbReference type="OrthoDB" id="5572521at2"/>
<evidence type="ECO:0008006" key="3">
    <source>
        <dbReference type="Google" id="ProtNLM"/>
    </source>
</evidence>
<dbReference type="KEGG" id="mdn:JT25_003625"/>
<dbReference type="RefSeq" id="WP_036272332.1">
    <property type="nucleotide sequence ID" value="NZ_CP014476.1"/>
</dbReference>
<dbReference type="STRING" id="1538553.JT25_003625"/>
<reference evidence="1 2" key="1">
    <citation type="journal article" date="2015" name="Environ. Microbiol.">
        <title>Methane oxidation coupled to nitrate reduction under hypoxia by the Gammaproteobacterium Methylomonas denitrificans, sp. nov. type strain FJG1.</title>
        <authorList>
            <person name="Kits K.D."/>
            <person name="Klotz M.G."/>
            <person name="Stein L.Y."/>
        </authorList>
    </citation>
    <scope>NUCLEOTIDE SEQUENCE [LARGE SCALE GENOMIC DNA]</scope>
    <source>
        <strain evidence="1 2">FJG1</strain>
    </source>
</reference>
<protein>
    <recommendedName>
        <fullName evidence="3">Transposase</fullName>
    </recommendedName>
</protein>
<evidence type="ECO:0000313" key="2">
    <source>
        <dbReference type="Proteomes" id="UP000030512"/>
    </source>
</evidence>
<gene>
    <name evidence="1" type="ORF">JT25_003625</name>
</gene>